<evidence type="ECO:0000256" key="2">
    <source>
        <dbReference type="RuleBase" id="RU000682"/>
    </source>
</evidence>
<dbReference type="PROSITE" id="PS50071">
    <property type="entry name" value="HOMEOBOX_2"/>
    <property type="match status" value="1"/>
</dbReference>
<evidence type="ECO:0000313" key="4">
    <source>
        <dbReference type="EMBL" id="KAJ3126062.1"/>
    </source>
</evidence>
<dbReference type="InterPro" id="IPR009057">
    <property type="entry name" value="Homeodomain-like_sf"/>
</dbReference>
<keyword evidence="1 2" id="KW-0539">Nucleus</keyword>
<proteinExistence type="predicted"/>
<protein>
    <recommendedName>
        <fullName evidence="3">Homeobox domain-containing protein</fullName>
    </recommendedName>
</protein>
<gene>
    <name evidence="4" type="ORF">HK100_010458</name>
</gene>
<dbReference type="EMBL" id="JADGJH010000578">
    <property type="protein sequence ID" value="KAJ3126062.1"/>
    <property type="molecule type" value="Genomic_DNA"/>
</dbReference>
<dbReference type="CDD" id="cd00086">
    <property type="entry name" value="homeodomain"/>
    <property type="match status" value="1"/>
</dbReference>
<dbReference type="GO" id="GO:0005634">
    <property type="term" value="C:nucleus"/>
    <property type="evidence" value="ECO:0007669"/>
    <property type="project" value="UniProtKB-SubCell"/>
</dbReference>
<dbReference type="Proteomes" id="UP001211907">
    <property type="component" value="Unassembled WGS sequence"/>
</dbReference>
<comment type="caution">
    <text evidence="4">The sequence shown here is derived from an EMBL/GenBank/DDBJ whole genome shotgun (WGS) entry which is preliminary data.</text>
</comment>
<dbReference type="Pfam" id="PF00046">
    <property type="entry name" value="Homeodomain"/>
    <property type="match status" value="1"/>
</dbReference>
<dbReference type="SUPFAM" id="SSF46689">
    <property type="entry name" value="Homeodomain-like"/>
    <property type="match status" value="1"/>
</dbReference>
<keyword evidence="1 2" id="KW-0238">DNA-binding</keyword>
<reference evidence="4" key="1">
    <citation type="submission" date="2020-05" db="EMBL/GenBank/DDBJ databases">
        <title>Phylogenomic resolution of chytrid fungi.</title>
        <authorList>
            <person name="Stajich J.E."/>
            <person name="Amses K."/>
            <person name="Simmons R."/>
            <person name="Seto K."/>
            <person name="Myers J."/>
            <person name="Bonds A."/>
            <person name="Quandt C.A."/>
            <person name="Barry K."/>
            <person name="Liu P."/>
            <person name="Grigoriev I."/>
            <person name="Longcore J.E."/>
            <person name="James T.Y."/>
        </authorList>
    </citation>
    <scope>NUCLEOTIDE SEQUENCE</scope>
    <source>
        <strain evidence="4">JEL0513</strain>
    </source>
</reference>
<keyword evidence="5" id="KW-1185">Reference proteome</keyword>
<dbReference type="SMART" id="SM00389">
    <property type="entry name" value="HOX"/>
    <property type="match status" value="1"/>
</dbReference>
<accession>A0AAD5T2B3</accession>
<sequence length="316" mass="35284">MHSESKRSEADRIFDEIDAFLSESHSSLESGVLFPAALISIPGPIQMYSGNSWPTTHEQTANFLFATNSPAECIFTDIIISHDSNLINGFPDLKFNLPPPSFLKFPASFNSDPFNSPFGASTYCVPTHLSHAQRCLGRLSAPRLKFSVPKMLTTLPPSLPTPAVNFCCSSNTSTILGMENHSNSNNFGCFSRNHPILSHFSPQPQTPSSPSQSLKSVFSDQPVNRICVRPEVLHFSSAEDTNSPHFSERFQLSRECTAYLKARFVENQKPHGSQIRKFSNRLGIDSKKVQKWFQNRRQRVLKATSKSSPTFNLTKK</sequence>
<comment type="subcellular location">
    <subcellularLocation>
        <location evidence="1 2">Nucleus</location>
    </subcellularLocation>
</comment>
<organism evidence="4 5">
    <name type="scientific">Physocladia obscura</name>
    <dbReference type="NCBI Taxonomy" id="109957"/>
    <lineage>
        <taxon>Eukaryota</taxon>
        <taxon>Fungi</taxon>
        <taxon>Fungi incertae sedis</taxon>
        <taxon>Chytridiomycota</taxon>
        <taxon>Chytridiomycota incertae sedis</taxon>
        <taxon>Chytridiomycetes</taxon>
        <taxon>Chytridiales</taxon>
        <taxon>Chytriomycetaceae</taxon>
        <taxon>Physocladia</taxon>
    </lineage>
</organism>
<dbReference type="GO" id="GO:0003677">
    <property type="term" value="F:DNA binding"/>
    <property type="evidence" value="ECO:0007669"/>
    <property type="project" value="UniProtKB-UniRule"/>
</dbReference>
<dbReference type="AlphaFoldDB" id="A0AAD5T2B3"/>
<name>A0AAD5T2B3_9FUNG</name>
<evidence type="ECO:0000259" key="3">
    <source>
        <dbReference type="PROSITE" id="PS50071"/>
    </source>
</evidence>
<dbReference type="InterPro" id="IPR001356">
    <property type="entry name" value="HD"/>
</dbReference>
<evidence type="ECO:0000313" key="5">
    <source>
        <dbReference type="Proteomes" id="UP001211907"/>
    </source>
</evidence>
<feature type="DNA-binding region" description="Homeobox" evidence="1">
    <location>
        <begin position="245"/>
        <end position="304"/>
    </location>
</feature>
<feature type="domain" description="Homeobox" evidence="3">
    <location>
        <begin position="243"/>
        <end position="303"/>
    </location>
</feature>
<dbReference type="Gene3D" id="1.10.10.60">
    <property type="entry name" value="Homeodomain-like"/>
    <property type="match status" value="1"/>
</dbReference>
<keyword evidence="1 2" id="KW-0371">Homeobox</keyword>
<evidence type="ECO:0000256" key="1">
    <source>
        <dbReference type="PROSITE-ProRule" id="PRU00108"/>
    </source>
</evidence>